<evidence type="ECO:0000313" key="4">
    <source>
        <dbReference type="Proteomes" id="UP000321787"/>
    </source>
</evidence>
<organism evidence="3 4">
    <name type="scientific">Aliivibrio fischeri</name>
    <name type="common">Vibrio fischeri</name>
    <dbReference type="NCBI Taxonomy" id="668"/>
    <lineage>
        <taxon>Bacteria</taxon>
        <taxon>Pseudomonadati</taxon>
        <taxon>Pseudomonadota</taxon>
        <taxon>Gammaproteobacteria</taxon>
        <taxon>Vibrionales</taxon>
        <taxon>Vibrionaceae</taxon>
        <taxon>Aliivibrio</taxon>
    </lineage>
</organism>
<keyword evidence="2" id="KW-0732">Signal</keyword>
<dbReference type="AlphaFoldDB" id="A0A510UGW5"/>
<comment type="caution">
    <text evidence="3">The sequence shown here is derived from an EMBL/GenBank/DDBJ whole genome shotgun (WGS) entry which is preliminary data.</text>
</comment>
<dbReference type="PROSITE" id="PS51257">
    <property type="entry name" value="PROKAR_LIPOPROTEIN"/>
    <property type="match status" value="1"/>
</dbReference>
<dbReference type="InterPro" id="IPR012640">
    <property type="entry name" value="Membr_lipoprot_lipid_attach_CS"/>
</dbReference>
<name>A0A510UGW5_ALIFS</name>
<evidence type="ECO:0000313" key="3">
    <source>
        <dbReference type="EMBL" id="GEK13843.1"/>
    </source>
</evidence>
<dbReference type="Proteomes" id="UP000321787">
    <property type="component" value="Unassembled WGS sequence"/>
</dbReference>
<gene>
    <name evidence="3" type="ORF">AFI02nite_18790</name>
</gene>
<evidence type="ECO:0000256" key="2">
    <source>
        <dbReference type="ARBA" id="ARBA00022729"/>
    </source>
</evidence>
<keyword evidence="3" id="KW-0449">Lipoprotein</keyword>
<accession>A0A510UGW5</accession>
<dbReference type="Pfam" id="PF08139">
    <property type="entry name" value="LPAM_1"/>
    <property type="match status" value="1"/>
</dbReference>
<dbReference type="EMBL" id="BJTZ01000009">
    <property type="protein sequence ID" value="GEK13843.1"/>
    <property type="molecule type" value="Genomic_DNA"/>
</dbReference>
<dbReference type="RefSeq" id="WP_146863969.1">
    <property type="nucleotide sequence ID" value="NZ_BJTZ01000009.1"/>
</dbReference>
<evidence type="ECO:0000256" key="1">
    <source>
        <dbReference type="ARBA" id="ARBA00017922"/>
    </source>
</evidence>
<proteinExistence type="predicted"/>
<protein>
    <recommendedName>
        <fullName evidence="1">Type IV secretion system putative lipoprotein virB7</fullName>
    </recommendedName>
</protein>
<sequence length="148" mass="16736">MKKVLFAVTLITALSGCQMTNQSEADWKQDNKIEMMNAKIELNSAIWIDQMPTIGEDSDESKVNFALGLSSKQVIAPELNIERVELRQGDDSWEVTEEEYEVRVQDNHNWEVAGQTFHTLDASKKVDIAIKASGEWIIETNVSVDTVY</sequence>
<reference evidence="3 4" key="1">
    <citation type="submission" date="2019-07" db="EMBL/GenBank/DDBJ databases">
        <title>Whole genome shotgun sequence of Aliivibrio fischeri NBRC 101058.</title>
        <authorList>
            <person name="Hosoyama A."/>
            <person name="Uohara A."/>
            <person name="Ohji S."/>
            <person name="Ichikawa N."/>
        </authorList>
    </citation>
    <scope>NUCLEOTIDE SEQUENCE [LARGE SCALE GENOMIC DNA]</scope>
    <source>
        <strain evidence="3 4">NBRC 101058</strain>
    </source>
</reference>